<gene>
    <name evidence="7" type="ORF">AYO28_21995</name>
</gene>
<evidence type="ECO:0000256" key="4">
    <source>
        <dbReference type="PIRSR" id="PIRSR006278-1"/>
    </source>
</evidence>
<reference evidence="7 8" key="1">
    <citation type="submission" date="2016-03" db="EMBL/GenBank/DDBJ databases">
        <title>Draft Genome Assembly of Pseudomonas putida strain CBF10-2.</title>
        <authorList>
            <person name="Iyer R.S."/>
            <person name="Damania A."/>
        </authorList>
    </citation>
    <scope>NUCLEOTIDE SEQUENCE [LARGE SCALE GENOMIC DNA]</scope>
    <source>
        <strain evidence="7 8">CBF10-2</strain>
    </source>
</reference>
<accession>A0A177SMC7</accession>
<dbReference type="PANTHER" id="PTHR43780:SF2">
    <property type="entry name" value="1-AMINOCYCLOPROPANE-1-CARBOXYLATE DEAMINASE-RELATED"/>
    <property type="match status" value="1"/>
</dbReference>
<dbReference type="Proteomes" id="UP000077752">
    <property type="component" value="Unassembled WGS sequence"/>
</dbReference>
<dbReference type="SUPFAM" id="SSF53686">
    <property type="entry name" value="Tryptophan synthase beta subunit-like PLP-dependent enzymes"/>
    <property type="match status" value="1"/>
</dbReference>
<comment type="cofactor">
    <cofactor evidence="1">
        <name>pyridoxal 5'-phosphate</name>
        <dbReference type="ChEBI" id="CHEBI:597326"/>
    </cofactor>
</comment>
<dbReference type="PIRSF" id="PIRSF006278">
    <property type="entry name" value="ACCD_DCysDesulf"/>
    <property type="match status" value="1"/>
</dbReference>
<evidence type="ECO:0000313" key="8">
    <source>
        <dbReference type="Proteomes" id="UP000077752"/>
    </source>
</evidence>
<evidence type="ECO:0000256" key="2">
    <source>
        <dbReference type="ARBA" id="ARBA00008639"/>
    </source>
</evidence>
<dbReference type="EMBL" id="LUCV01000026">
    <property type="protein sequence ID" value="OAI91352.1"/>
    <property type="molecule type" value="Genomic_DNA"/>
</dbReference>
<evidence type="ECO:0000256" key="5">
    <source>
        <dbReference type="PIRSR" id="PIRSR006278-2"/>
    </source>
</evidence>
<dbReference type="InterPro" id="IPR027278">
    <property type="entry name" value="ACCD_DCysDesulf"/>
</dbReference>
<dbReference type="InterPro" id="IPR036052">
    <property type="entry name" value="TrpB-like_PALP_sf"/>
</dbReference>
<dbReference type="Pfam" id="PF00291">
    <property type="entry name" value="PALP"/>
    <property type="match status" value="1"/>
</dbReference>
<organism evidence="7 8">
    <name type="scientific">Pseudomonas putida</name>
    <name type="common">Arthrobacter siderocapsulatus</name>
    <dbReference type="NCBI Taxonomy" id="303"/>
    <lineage>
        <taxon>Bacteria</taxon>
        <taxon>Pseudomonadati</taxon>
        <taxon>Pseudomonadota</taxon>
        <taxon>Gammaproteobacteria</taxon>
        <taxon>Pseudomonadales</taxon>
        <taxon>Pseudomonadaceae</taxon>
        <taxon>Pseudomonas</taxon>
    </lineage>
</organism>
<comment type="caution">
    <text evidence="7">The sequence shown here is derived from an EMBL/GenBank/DDBJ whole genome shotgun (WGS) entry which is preliminary data.</text>
</comment>
<protein>
    <submittedName>
        <fullName evidence="7">D-cysteine desulfhydrase</fullName>
    </submittedName>
</protein>
<feature type="modified residue" description="N6-(pyridoxal phosphate)lysine" evidence="5">
    <location>
        <position position="57"/>
    </location>
</feature>
<dbReference type="PANTHER" id="PTHR43780">
    <property type="entry name" value="1-AMINOCYCLOPROPANE-1-CARBOXYLATE DEAMINASE-RELATED"/>
    <property type="match status" value="1"/>
</dbReference>
<dbReference type="GO" id="GO:0019148">
    <property type="term" value="F:D-cysteine desulfhydrase activity"/>
    <property type="evidence" value="ECO:0007669"/>
    <property type="project" value="TreeGrafter"/>
</dbReference>
<evidence type="ECO:0000256" key="1">
    <source>
        <dbReference type="ARBA" id="ARBA00001933"/>
    </source>
</evidence>
<feature type="active site" description="Nucleophile" evidence="4">
    <location>
        <position position="84"/>
    </location>
</feature>
<dbReference type="RefSeq" id="WP_064303499.1">
    <property type="nucleotide sequence ID" value="NZ_LUCV01000026.1"/>
</dbReference>
<proteinExistence type="inferred from homology"/>
<evidence type="ECO:0000256" key="3">
    <source>
        <dbReference type="ARBA" id="ARBA00022898"/>
    </source>
</evidence>
<feature type="domain" description="Tryptophan synthase beta chain-like PALP" evidence="6">
    <location>
        <begin position="16"/>
        <end position="326"/>
    </location>
</feature>
<comment type="similarity">
    <text evidence="2">Belongs to the ACC deaminase/D-cysteine desulfhydrase family.</text>
</comment>
<evidence type="ECO:0000259" key="6">
    <source>
        <dbReference type="Pfam" id="PF00291"/>
    </source>
</evidence>
<name>A0A177SMC7_PSEPU</name>
<evidence type="ECO:0000313" key="7">
    <source>
        <dbReference type="EMBL" id="OAI91352.1"/>
    </source>
</evidence>
<dbReference type="Gene3D" id="3.40.50.1100">
    <property type="match status" value="2"/>
</dbReference>
<keyword evidence="3 5" id="KW-0663">Pyridoxal phosphate</keyword>
<sequence length="340" mass="36553">MRDAQKDVLDAFDRVTLIEAATPIQRLKKLEMRLGIKRVNLYIKRDDHMAFAEGGNKLRKLEFLLGEAIAQGFDTIVTTGGLQSNHARLTAAAAARLGLDCELVLGRVVPRHDAEYENNGNVLLDQIYGAKLHVLPQGEKAAEFAAKRIQLLIEEGKKPYLIPMGGSSPLGALGYARCGDEIMQYERDNDIRFENVLLPNGSSGTHAGLAAGFVIRGRSPTIIRSYSVLGEQEQAVQQTLKLANGALALVGSSEIEPNQIDVDGNHRGEGYGIPTAEALEAIASLAQSEGILLDPVYSAKAFAGMLHDIAAGGFVEGANLLFLFTGGGPGVYAYRSAFDF</sequence>
<dbReference type="AlphaFoldDB" id="A0A177SMC7"/>
<dbReference type="InterPro" id="IPR001926">
    <property type="entry name" value="TrpB-like_PALP"/>
</dbReference>